<dbReference type="AlphaFoldDB" id="A0A2I0LEF0"/>
<reference evidence="3 4" key="1">
    <citation type="submission" date="2017-11" db="EMBL/GenBank/DDBJ databases">
        <title>De-novo sequencing of pomegranate (Punica granatum L.) genome.</title>
        <authorList>
            <person name="Akparov Z."/>
            <person name="Amiraslanov A."/>
            <person name="Hajiyeva S."/>
            <person name="Abbasov M."/>
            <person name="Kaur K."/>
            <person name="Hamwieh A."/>
            <person name="Solovyev V."/>
            <person name="Salamov A."/>
            <person name="Braich B."/>
            <person name="Kosarev P."/>
            <person name="Mahmoud A."/>
            <person name="Hajiyev E."/>
            <person name="Babayeva S."/>
            <person name="Izzatullayeva V."/>
            <person name="Mammadov A."/>
            <person name="Mammadov A."/>
            <person name="Sharifova S."/>
            <person name="Ojaghi J."/>
            <person name="Eynullazada K."/>
            <person name="Bayramov B."/>
            <person name="Abdulazimova A."/>
            <person name="Shahmuradov I."/>
        </authorList>
    </citation>
    <scope>NUCLEOTIDE SEQUENCE [LARGE SCALE GENOMIC DNA]</scope>
    <source>
        <strain evidence="4">cv. AG2017</strain>
        <tissue evidence="3">Leaf</tissue>
    </source>
</reference>
<feature type="region of interest" description="Disordered" evidence="1">
    <location>
        <begin position="1"/>
        <end position="52"/>
    </location>
</feature>
<protein>
    <recommendedName>
        <fullName evidence="2">Reverse transcriptase Ty1/copia-type domain-containing protein</fullName>
    </recommendedName>
</protein>
<comment type="caution">
    <text evidence="3">The sequence shown here is derived from an EMBL/GenBank/DDBJ whole genome shotgun (WGS) entry which is preliminary data.</text>
</comment>
<evidence type="ECO:0000256" key="1">
    <source>
        <dbReference type="SAM" id="MobiDB-lite"/>
    </source>
</evidence>
<dbReference type="EMBL" id="PGOL01000019">
    <property type="protein sequence ID" value="PKI79057.1"/>
    <property type="molecule type" value="Genomic_DNA"/>
</dbReference>
<accession>A0A2I0LEF0</accession>
<gene>
    <name evidence="3" type="ORF">CRG98_000538</name>
</gene>
<evidence type="ECO:0000313" key="3">
    <source>
        <dbReference type="EMBL" id="PKI79057.1"/>
    </source>
</evidence>
<dbReference type="Pfam" id="PF07727">
    <property type="entry name" value="RVT_2"/>
    <property type="match status" value="1"/>
</dbReference>
<organism evidence="3 4">
    <name type="scientific">Punica granatum</name>
    <name type="common">Pomegranate</name>
    <dbReference type="NCBI Taxonomy" id="22663"/>
    <lineage>
        <taxon>Eukaryota</taxon>
        <taxon>Viridiplantae</taxon>
        <taxon>Streptophyta</taxon>
        <taxon>Embryophyta</taxon>
        <taxon>Tracheophyta</taxon>
        <taxon>Spermatophyta</taxon>
        <taxon>Magnoliopsida</taxon>
        <taxon>eudicotyledons</taxon>
        <taxon>Gunneridae</taxon>
        <taxon>Pentapetalae</taxon>
        <taxon>rosids</taxon>
        <taxon>malvids</taxon>
        <taxon>Myrtales</taxon>
        <taxon>Lythraceae</taxon>
        <taxon>Punica</taxon>
    </lineage>
</organism>
<dbReference type="InterPro" id="IPR013103">
    <property type="entry name" value="RVT_2"/>
</dbReference>
<keyword evidence="4" id="KW-1185">Reference proteome</keyword>
<name>A0A2I0LEF0_PUNGR</name>
<dbReference type="STRING" id="22663.A0A2I0LEF0"/>
<sequence length="241" mass="26613">MLRVRPGPSIGGPSPPNRLESQTRNLNPFKGKGCQYAAPTPPPWSTASSVDKGDLDDGFGVADWRPHSHPPFFSEFYDQIEKSLRTKSGLQDALPHCSDPSPFALQYNRTLQAAMEEEIRALELNGNWTVESLPSGKRPIGCKGIFKVKRKAEGSIDCYKARLVAKGFTQVEGLDFNETFAPIAVRCFLVVTVAKGWEIHHHGDLDEEVYMTIPLGVFSSAKGYVCCLHRSLYGLKQASCN</sequence>
<dbReference type="Proteomes" id="UP000233551">
    <property type="component" value="Unassembled WGS sequence"/>
</dbReference>
<feature type="compositionally biased region" description="Low complexity" evidence="1">
    <location>
        <begin position="1"/>
        <end position="12"/>
    </location>
</feature>
<proteinExistence type="predicted"/>
<feature type="domain" description="Reverse transcriptase Ty1/copia-type" evidence="2">
    <location>
        <begin position="127"/>
        <end position="239"/>
    </location>
</feature>
<evidence type="ECO:0000313" key="4">
    <source>
        <dbReference type="Proteomes" id="UP000233551"/>
    </source>
</evidence>
<evidence type="ECO:0000259" key="2">
    <source>
        <dbReference type="Pfam" id="PF07727"/>
    </source>
</evidence>